<dbReference type="InterPro" id="IPR023798">
    <property type="entry name" value="Ribosomal_uS7_dom"/>
</dbReference>
<dbReference type="CDD" id="cd14868">
    <property type="entry name" value="uS7_Mitochondria_Fungi"/>
    <property type="match status" value="1"/>
</dbReference>
<dbReference type="STRING" id="645134.A0A0L0HIR5"/>
<keyword evidence="6" id="KW-1185">Reference proteome</keyword>
<reference evidence="5 6" key="1">
    <citation type="submission" date="2009-08" db="EMBL/GenBank/DDBJ databases">
        <title>The Genome Sequence of Spizellomyces punctatus strain DAOM BR117.</title>
        <authorList>
            <consortium name="The Broad Institute Genome Sequencing Platform"/>
            <person name="Russ C."/>
            <person name="Cuomo C."/>
            <person name="Shea T."/>
            <person name="Young S.K."/>
            <person name="Zeng Q."/>
            <person name="Koehrsen M."/>
            <person name="Haas B."/>
            <person name="Borodovsky M."/>
            <person name="Guigo R."/>
            <person name="Alvarado L."/>
            <person name="Berlin A."/>
            <person name="Bochicchio J."/>
            <person name="Borenstein D."/>
            <person name="Chapman S."/>
            <person name="Chen Z."/>
            <person name="Engels R."/>
            <person name="Freedman E."/>
            <person name="Gellesch M."/>
            <person name="Goldberg J."/>
            <person name="Griggs A."/>
            <person name="Gujja S."/>
            <person name="Heiman D."/>
            <person name="Hepburn T."/>
            <person name="Howarth C."/>
            <person name="Jen D."/>
            <person name="Larson L."/>
            <person name="Lewis B."/>
            <person name="Mehta T."/>
            <person name="Park D."/>
            <person name="Pearson M."/>
            <person name="Roberts A."/>
            <person name="Saif S."/>
            <person name="Shenoy N."/>
            <person name="Sisk P."/>
            <person name="Stolte C."/>
            <person name="Sykes S."/>
            <person name="Thomson T."/>
            <person name="Walk T."/>
            <person name="White J."/>
            <person name="Yandava C."/>
            <person name="Burger G."/>
            <person name="Gray M.W."/>
            <person name="Holland P.W.H."/>
            <person name="King N."/>
            <person name="Lang F.B.F."/>
            <person name="Roger A.J."/>
            <person name="Ruiz-Trillo I."/>
            <person name="Lander E."/>
            <person name="Nusbaum C."/>
        </authorList>
    </citation>
    <scope>NUCLEOTIDE SEQUENCE [LARGE SCALE GENOMIC DNA]</scope>
    <source>
        <strain evidence="5 6">DAOM BR117</strain>
    </source>
</reference>
<keyword evidence="2" id="KW-0689">Ribosomal protein</keyword>
<keyword evidence="3" id="KW-0687">Ribonucleoprotein</keyword>
<accession>A0A0L0HIR5</accession>
<dbReference type="EMBL" id="KQ257454">
    <property type="protein sequence ID" value="KND01351.1"/>
    <property type="molecule type" value="Genomic_DNA"/>
</dbReference>
<dbReference type="InParanoid" id="A0A0L0HIR5"/>
<feature type="domain" description="Small ribosomal subunit protein uS7" evidence="4">
    <location>
        <begin position="115"/>
        <end position="243"/>
    </location>
</feature>
<dbReference type="RefSeq" id="XP_016609390.1">
    <property type="nucleotide sequence ID" value="XM_016751439.1"/>
</dbReference>
<dbReference type="GeneID" id="27686698"/>
<dbReference type="InterPro" id="IPR000235">
    <property type="entry name" value="Ribosomal_uS7"/>
</dbReference>
<dbReference type="OMA" id="EVHKYAM"/>
<gene>
    <name evidence="5" type="ORF">SPPG_03163</name>
</gene>
<dbReference type="eggNOG" id="KOG3291">
    <property type="taxonomic scope" value="Eukaryota"/>
</dbReference>
<evidence type="ECO:0000313" key="5">
    <source>
        <dbReference type="EMBL" id="KND01351.1"/>
    </source>
</evidence>
<dbReference type="OrthoDB" id="9972728at2759"/>
<name>A0A0L0HIR5_SPIPD</name>
<evidence type="ECO:0000256" key="2">
    <source>
        <dbReference type="ARBA" id="ARBA00022980"/>
    </source>
</evidence>
<sequence length="257" mass="28531">MKCEVKDSFNMLFIRRLQSCVRQPIQIPLRVPRFASAQLSSTSEPIVPGQSFLEALGPAATTTENQGIPTHTPSPDFSTGHAARIASILETETPSSPLVDLVKTKPGVRNRNLTLPEAFINNIMKDGKKARARRTLLDALELVQRETGQDPQKILEDAVNKVAPLIKVVSTKRGAKNVMTPTPLNERQRTRFGILWIVEAASGKKSRGTFGERIGKELLAIMNDDSDALQKRMNVHKQALANRSNVVMADRRMRRAF</sequence>
<evidence type="ECO:0000313" key="6">
    <source>
        <dbReference type="Proteomes" id="UP000053201"/>
    </source>
</evidence>
<dbReference type="Proteomes" id="UP000053201">
    <property type="component" value="Unassembled WGS sequence"/>
</dbReference>
<evidence type="ECO:0000256" key="1">
    <source>
        <dbReference type="ARBA" id="ARBA00007151"/>
    </source>
</evidence>
<dbReference type="VEuPathDB" id="FungiDB:SPPG_03163"/>
<dbReference type="FunCoup" id="A0A0L0HIR5">
    <property type="interactions" value="152"/>
</dbReference>
<dbReference type="AlphaFoldDB" id="A0A0L0HIR5"/>
<dbReference type="Pfam" id="PF00177">
    <property type="entry name" value="Ribosomal_S7"/>
    <property type="match status" value="1"/>
</dbReference>
<comment type="similarity">
    <text evidence="1">Belongs to the universal ribosomal protein uS7 family.</text>
</comment>
<dbReference type="GO" id="GO:1990904">
    <property type="term" value="C:ribonucleoprotein complex"/>
    <property type="evidence" value="ECO:0007669"/>
    <property type="project" value="UniProtKB-KW"/>
</dbReference>
<proteinExistence type="inferred from homology"/>
<organism evidence="5 6">
    <name type="scientific">Spizellomyces punctatus (strain DAOM BR117)</name>
    <dbReference type="NCBI Taxonomy" id="645134"/>
    <lineage>
        <taxon>Eukaryota</taxon>
        <taxon>Fungi</taxon>
        <taxon>Fungi incertae sedis</taxon>
        <taxon>Chytridiomycota</taxon>
        <taxon>Chytridiomycota incertae sedis</taxon>
        <taxon>Chytridiomycetes</taxon>
        <taxon>Spizellomycetales</taxon>
        <taxon>Spizellomycetaceae</taxon>
        <taxon>Spizellomyces</taxon>
    </lineage>
</organism>
<dbReference type="InterPro" id="IPR036823">
    <property type="entry name" value="Ribosomal_uS7_dom_sf"/>
</dbReference>
<dbReference type="SUPFAM" id="SSF47973">
    <property type="entry name" value="Ribosomal protein S7"/>
    <property type="match status" value="1"/>
</dbReference>
<protein>
    <recommendedName>
        <fullName evidence="4">Small ribosomal subunit protein uS7 domain-containing protein</fullName>
    </recommendedName>
</protein>
<evidence type="ECO:0000259" key="4">
    <source>
        <dbReference type="Pfam" id="PF00177"/>
    </source>
</evidence>
<dbReference type="GO" id="GO:0005840">
    <property type="term" value="C:ribosome"/>
    <property type="evidence" value="ECO:0007669"/>
    <property type="project" value="UniProtKB-KW"/>
</dbReference>
<dbReference type="Gene3D" id="1.10.455.10">
    <property type="entry name" value="Ribosomal protein S7 domain"/>
    <property type="match status" value="1"/>
</dbReference>
<dbReference type="PANTHER" id="PTHR11205">
    <property type="entry name" value="RIBOSOMAL PROTEIN S7"/>
    <property type="match status" value="1"/>
</dbReference>
<evidence type="ECO:0000256" key="3">
    <source>
        <dbReference type="ARBA" id="ARBA00023274"/>
    </source>
</evidence>
<dbReference type="InterPro" id="IPR047988">
    <property type="entry name" value="Ribosomal_uS7m_fungi"/>
</dbReference>
<dbReference type="GO" id="GO:0006412">
    <property type="term" value="P:translation"/>
    <property type="evidence" value="ECO:0007669"/>
    <property type="project" value="InterPro"/>
</dbReference>